<proteinExistence type="predicted"/>
<dbReference type="Proteomes" id="UP000663852">
    <property type="component" value="Unassembled WGS sequence"/>
</dbReference>
<sequence length="49" mass="5555">AHQISAHQIRKAPPRARSRPYGRLRQGHHLRVLAFYEAAIGLPPGRTFV</sequence>
<dbReference type="AlphaFoldDB" id="A0A815Y483"/>
<feature type="compositionally biased region" description="Basic residues" evidence="1">
    <location>
        <begin position="8"/>
        <end position="23"/>
    </location>
</feature>
<evidence type="ECO:0000313" key="3">
    <source>
        <dbReference type="Proteomes" id="UP000663852"/>
    </source>
</evidence>
<evidence type="ECO:0000256" key="1">
    <source>
        <dbReference type="SAM" id="MobiDB-lite"/>
    </source>
</evidence>
<dbReference type="EMBL" id="CAJNOJ010003850">
    <property type="protein sequence ID" value="CAF1565628.1"/>
    <property type="molecule type" value="Genomic_DNA"/>
</dbReference>
<comment type="caution">
    <text evidence="2">The sequence shown here is derived from an EMBL/GenBank/DDBJ whole genome shotgun (WGS) entry which is preliminary data.</text>
</comment>
<feature type="non-terminal residue" evidence="2">
    <location>
        <position position="1"/>
    </location>
</feature>
<organism evidence="2 3">
    <name type="scientific">Adineta ricciae</name>
    <name type="common">Rotifer</name>
    <dbReference type="NCBI Taxonomy" id="249248"/>
    <lineage>
        <taxon>Eukaryota</taxon>
        <taxon>Metazoa</taxon>
        <taxon>Spiralia</taxon>
        <taxon>Gnathifera</taxon>
        <taxon>Rotifera</taxon>
        <taxon>Eurotatoria</taxon>
        <taxon>Bdelloidea</taxon>
        <taxon>Adinetida</taxon>
        <taxon>Adinetidae</taxon>
        <taxon>Adineta</taxon>
    </lineage>
</organism>
<accession>A0A815Y483</accession>
<name>A0A815Y483_ADIRI</name>
<protein>
    <submittedName>
        <fullName evidence="2">Uncharacterized protein</fullName>
    </submittedName>
</protein>
<feature type="region of interest" description="Disordered" evidence="1">
    <location>
        <begin position="1"/>
        <end position="23"/>
    </location>
</feature>
<gene>
    <name evidence="2" type="ORF">EDS130_LOCUS46795</name>
</gene>
<evidence type="ECO:0000313" key="2">
    <source>
        <dbReference type="EMBL" id="CAF1565628.1"/>
    </source>
</evidence>
<reference evidence="2" key="1">
    <citation type="submission" date="2021-02" db="EMBL/GenBank/DDBJ databases">
        <authorList>
            <person name="Nowell W R."/>
        </authorList>
    </citation>
    <scope>NUCLEOTIDE SEQUENCE</scope>
</reference>